<dbReference type="InterPro" id="IPR000814">
    <property type="entry name" value="TBP"/>
</dbReference>
<dbReference type="Pfam" id="PF00352">
    <property type="entry name" value="TBP"/>
    <property type="match status" value="2"/>
</dbReference>
<comment type="similarity">
    <text evidence="1">Belongs to the TBP family.</text>
</comment>
<dbReference type="AlphaFoldDB" id="T1KP89"/>
<dbReference type="PANTHER" id="PTHR10126">
    <property type="entry name" value="TATA-BOX BINDING PROTEIN"/>
    <property type="match status" value="1"/>
</dbReference>
<sequence length="178" mass="20768">MMDTLNNKPEISNVVIKYHLTRFPFKLAELSEYFPSIDYRPKRFSGAILKFETACLLIFNYGKINVVGAKSIECADSTIAAFCMKLNLPIEFHNRQIVNMVGTSNFKRKINLDKLSREKPRMFEYYPELFPAAYYRKEKSKCLLFHTGKMIITGCKTYKDIESLNNEVRLCLLLYGYL</sequence>
<dbReference type="Proteomes" id="UP000015104">
    <property type="component" value="Unassembled WGS sequence"/>
</dbReference>
<dbReference type="eggNOG" id="KOG3302">
    <property type="taxonomic scope" value="Eukaryota"/>
</dbReference>
<dbReference type="GO" id="GO:0006352">
    <property type="term" value="P:DNA-templated transcription initiation"/>
    <property type="evidence" value="ECO:0007669"/>
    <property type="project" value="InterPro"/>
</dbReference>
<protein>
    <recommendedName>
        <fullName evidence="6">TATA-box-binding protein</fullName>
    </recommendedName>
</protein>
<reference evidence="5" key="1">
    <citation type="submission" date="2011-08" db="EMBL/GenBank/DDBJ databases">
        <authorList>
            <person name="Rombauts S."/>
        </authorList>
    </citation>
    <scope>NUCLEOTIDE SEQUENCE</scope>
    <source>
        <strain evidence="5">London</strain>
    </source>
</reference>
<dbReference type="GO" id="GO:0003677">
    <property type="term" value="F:DNA binding"/>
    <property type="evidence" value="ECO:0007669"/>
    <property type="project" value="UniProtKB-KW"/>
</dbReference>
<evidence type="ECO:0000313" key="4">
    <source>
        <dbReference type="EnsemblMetazoa" id="tetur16g03830.1"/>
    </source>
</evidence>
<keyword evidence="2" id="KW-0238">DNA-binding</keyword>
<organism evidence="4 5">
    <name type="scientific">Tetranychus urticae</name>
    <name type="common">Two-spotted spider mite</name>
    <dbReference type="NCBI Taxonomy" id="32264"/>
    <lineage>
        <taxon>Eukaryota</taxon>
        <taxon>Metazoa</taxon>
        <taxon>Ecdysozoa</taxon>
        <taxon>Arthropoda</taxon>
        <taxon>Chelicerata</taxon>
        <taxon>Arachnida</taxon>
        <taxon>Acari</taxon>
        <taxon>Acariformes</taxon>
        <taxon>Trombidiformes</taxon>
        <taxon>Prostigmata</taxon>
        <taxon>Eleutherengona</taxon>
        <taxon>Raphignathae</taxon>
        <taxon>Tetranychoidea</taxon>
        <taxon>Tetranychidae</taxon>
        <taxon>Tetranychus</taxon>
    </lineage>
</organism>
<proteinExistence type="inferred from homology"/>
<reference evidence="4" key="2">
    <citation type="submission" date="2015-06" db="UniProtKB">
        <authorList>
            <consortium name="EnsemblMetazoa"/>
        </authorList>
    </citation>
    <scope>IDENTIFICATION</scope>
</reference>
<evidence type="ECO:0008006" key="6">
    <source>
        <dbReference type="Google" id="ProtNLM"/>
    </source>
</evidence>
<dbReference type="EnsemblMetazoa" id="tetur16g03830.1">
    <property type="protein sequence ID" value="tetur16g03830.1"/>
    <property type="gene ID" value="tetur16g03830"/>
</dbReference>
<name>T1KP89_TETUR</name>
<keyword evidence="5" id="KW-1185">Reference proteome</keyword>
<keyword evidence="3" id="KW-0804">Transcription</keyword>
<accession>T1KP89</accession>
<evidence type="ECO:0000313" key="5">
    <source>
        <dbReference type="Proteomes" id="UP000015104"/>
    </source>
</evidence>
<dbReference type="SUPFAM" id="SSF55945">
    <property type="entry name" value="TATA-box binding protein-like"/>
    <property type="match status" value="2"/>
</dbReference>
<dbReference type="EMBL" id="CAEY01000297">
    <property type="status" value="NOT_ANNOTATED_CDS"/>
    <property type="molecule type" value="Genomic_DNA"/>
</dbReference>
<dbReference type="Gene3D" id="3.30.310.10">
    <property type="entry name" value="TATA-Binding Protein"/>
    <property type="match status" value="2"/>
</dbReference>
<evidence type="ECO:0000256" key="3">
    <source>
        <dbReference type="ARBA" id="ARBA00023163"/>
    </source>
</evidence>
<dbReference type="InterPro" id="IPR012295">
    <property type="entry name" value="TBP_dom_sf"/>
</dbReference>
<evidence type="ECO:0000256" key="2">
    <source>
        <dbReference type="ARBA" id="ARBA00023125"/>
    </source>
</evidence>
<dbReference type="HOGENOM" id="CLU_060161_4_3_1"/>
<evidence type="ECO:0000256" key="1">
    <source>
        <dbReference type="ARBA" id="ARBA00005560"/>
    </source>
</evidence>
<dbReference type="STRING" id="32264.T1KP89"/>
<dbReference type="PRINTS" id="PR00686">
    <property type="entry name" value="TIFACTORIID"/>
</dbReference>